<keyword evidence="3 5" id="KW-0479">Metal-binding</keyword>
<dbReference type="RefSeq" id="WP_211948459.1">
    <property type="nucleotide sequence ID" value="NZ_CAJPUY010000012.1"/>
</dbReference>
<dbReference type="Proteomes" id="UP000672934">
    <property type="component" value="Unassembled WGS sequence"/>
</dbReference>
<dbReference type="InterPro" id="IPR029060">
    <property type="entry name" value="PIN-like_dom_sf"/>
</dbReference>
<evidence type="ECO:0000256" key="4">
    <source>
        <dbReference type="ARBA" id="ARBA00022801"/>
    </source>
</evidence>
<sequence>MIVLDTHALVWWASASAELSARAKAAIDRECREGQIVVSAISAWEIAMLVEREKLVLSMDVESWLDTVAEIEAVCFFPVDVDISIKSVHLPGEFHKDPADRMIVATARRLAAPLVTRDEKIRAYKHVKTIW</sequence>
<reference evidence="7" key="1">
    <citation type="submission" date="2021-03" db="EMBL/GenBank/DDBJ databases">
        <authorList>
            <person name="Peeters C."/>
        </authorList>
    </citation>
    <scope>NUCLEOTIDE SEQUENCE</scope>
    <source>
        <strain evidence="7">LMG 31506</strain>
    </source>
</reference>
<dbReference type="GO" id="GO:0000287">
    <property type="term" value="F:magnesium ion binding"/>
    <property type="evidence" value="ECO:0007669"/>
    <property type="project" value="UniProtKB-UniRule"/>
</dbReference>
<dbReference type="SUPFAM" id="SSF88723">
    <property type="entry name" value="PIN domain-like"/>
    <property type="match status" value="1"/>
</dbReference>
<evidence type="ECO:0000256" key="2">
    <source>
        <dbReference type="ARBA" id="ARBA00022722"/>
    </source>
</evidence>
<keyword evidence="2 5" id="KW-0540">Nuclease</keyword>
<keyword evidence="5" id="KW-0800">Toxin</keyword>
<dbReference type="HAMAP" id="MF_00265">
    <property type="entry name" value="VapC_Nob1"/>
    <property type="match status" value="1"/>
</dbReference>
<evidence type="ECO:0000313" key="8">
    <source>
        <dbReference type="Proteomes" id="UP000672934"/>
    </source>
</evidence>
<dbReference type="InterPro" id="IPR022907">
    <property type="entry name" value="VapC_family"/>
</dbReference>
<keyword evidence="8" id="KW-1185">Reference proteome</keyword>
<accession>A0A916IUB5</accession>
<evidence type="ECO:0000256" key="3">
    <source>
        <dbReference type="ARBA" id="ARBA00022723"/>
    </source>
</evidence>
<dbReference type="InterPro" id="IPR052919">
    <property type="entry name" value="TA_system_RNase"/>
</dbReference>
<gene>
    <name evidence="5" type="primary">vapC</name>
    <name evidence="7" type="ORF">LMG31506_03523</name>
</gene>
<dbReference type="Pfam" id="PF01850">
    <property type="entry name" value="PIN"/>
    <property type="match status" value="1"/>
</dbReference>
<dbReference type="PANTHER" id="PTHR36173:SF1">
    <property type="entry name" value="RIBONUCLEASE VAPC22"/>
    <property type="match status" value="1"/>
</dbReference>
<dbReference type="EC" id="3.1.-.-" evidence="5"/>
<feature type="binding site" evidence="5">
    <location>
        <position position="100"/>
    </location>
    <ligand>
        <name>Mg(2+)</name>
        <dbReference type="ChEBI" id="CHEBI:18420"/>
    </ligand>
</feature>
<protein>
    <recommendedName>
        <fullName evidence="5">Ribonuclease VapC</fullName>
        <shortName evidence="5">RNase VapC</shortName>
        <ecNumber evidence="5">3.1.-.-</ecNumber>
    </recommendedName>
    <alternativeName>
        <fullName evidence="5">Toxin VapC</fullName>
    </alternativeName>
</protein>
<evidence type="ECO:0000259" key="6">
    <source>
        <dbReference type="Pfam" id="PF01850"/>
    </source>
</evidence>
<organism evidence="7 8">
    <name type="scientific">Cupriavidus yeoncheonensis</name>
    <dbReference type="NCBI Taxonomy" id="1462994"/>
    <lineage>
        <taxon>Bacteria</taxon>
        <taxon>Pseudomonadati</taxon>
        <taxon>Pseudomonadota</taxon>
        <taxon>Betaproteobacteria</taxon>
        <taxon>Burkholderiales</taxon>
        <taxon>Burkholderiaceae</taxon>
        <taxon>Cupriavidus</taxon>
    </lineage>
</organism>
<dbReference type="PANTHER" id="PTHR36173">
    <property type="entry name" value="RIBONUCLEASE VAPC16-RELATED"/>
    <property type="match status" value="1"/>
</dbReference>
<feature type="domain" description="PIN" evidence="6">
    <location>
        <begin position="2"/>
        <end position="125"/>
    </location>
</feature>
<dbReference type="InterPro" id="IPR002716">
    <property type="entry name" value="PIN_dom"/>
</dbReference>
<keyword evidence="1 5" id="KW-1277">Toxin-antitoxin system</keyword>
<dbReference type="InterPro" id="IPR041705">
    <property type="entry name" value="PIN_Sll0205"/>
</dbReference>
<comment type="caution">
    <text evidence="7">The sequence shown here is derived from an EMBL/GenBank/DDBJ whole genome shotgun (WGS) entry which is preliminary data.</text>
</comment>
<keyword evidence="4 5" id="KW-0378">Hydrolase</keyword>
<dbReference type="GO" id="GO:0016787">
    <property type="term" value="F:hydrolase activity"/>
    <property type="evidence" value="ECO:0007669"/>
    <property type="project" value="UniProtKB-KW"/>
</dbReference>
<dbReference type="CDD" id="cd09872">
    <property type="entry name" value="PIN_Sll0205-like"/>
    <property type="match status" value="1"/>
</dbReference>
<dbReference type="EMBL" id="CAJPUY010000012">
    <property type="protein sequence ID" value="CAG2146993.1"/>
    <property type="molecule type" value="Genomic_DNA"/>
</dbReference>
<evidence type="ECO:0000313" key="7">
    <source>
        <dbReference type="EMBL" id="CAG2146993.1"/>
    </source>
</evidence>
<feature type="binding site" evidence="5">
    <location>
        <position position="5"/>
    </location>
    <ligand>
        <name>Mg(2+)</name>
        <dbReference type="ChEBI" id="CHEBI:18420"/>
    </ligand>
</feature>
<comment type="similarity">
    <text evidence="5">Belongs to the PINc/VapC protein family.</text>
</comment>
<dbReference type="Gene3D" id="3.40.50.1010">
    <property type="entry name" value="5'-nuclease"/>
    <property type="match status" value="1"/>
</dbReference>
<dbReference type="GO" id="GO:0090729">
    <property type="term" value="F:toxin activity"/>
    <property type="evidence" value="ECO:0007669"/>
    <property type="project" value="UniProtKB-KW"/>
</dbReference>
<proteinExistence type="inferred from homology"/>
<dbReference type="AlphaFoldDB" id="A0A916IUB5"/>
<comment type="cofactor">
    <cofactor evidence="5">
        <name>Mg(2+)</name>
        <dbReference type="ChEBI" id="CHEBI:18420"/>
    </cofactor>
</comment>
<keyword evidence="5" id="KW-0460">Magnesium</keyword>
<dbReference type="GO" id="GO:0004540">
    <property type="term" value="F:RNA nuclease activity"/>
    <property type="evidence" value="ECO:0007669"/>
    <property type="project" value="InterPro"/>
</dbReference>
<name>A0A916IUB5_9BURK</name>
<comment type="function">
    <text evidence="5">Toxic component of a toxin-antitoxin (TA) system. An RNase.</text>
</comment>
<evidence type="ECO:0000256" key="1">
    <source>
        <dbReference type="ARBA" id="ARBA00022649"/>
    </source>
</evidence>
<evidence type="ECO:0000256" key="5">
    <source>
        <dbReference type="HAMAP-Rule" id="MF_00265"/>
    </source>
</evidence>